<comment type="similarity">
    <text evidence="2 6">Belongs to the glycosyl hydrolase 53 family.</text>
</comment>
<reference evidence="7 8" key="1">
    <citation type="submission" date="2018-03" db="EMBL/GenBank/DDBJ databases">
        <title>Genomic Encyclopedia of Archaeal and Bacterial Type Strains, Phase II (KMG-II): from individual species to whole genera.</title>
        <authorList>
            <person name="Goeker M."/>
        </authorList>
    </citation>
    <scope>NUCLEOTIDE SEQUENCE [LARGE SCALE GENOMIC DNA]</scope>
    <source>
        <strain evidence="7 8">DSM 100214</strain>
    </source>
</reference>
<dbReference type="RefSeq" id="WP_317048078.1">
    <property type="nucleotide sequence ID" value="NZ_QICL01000009.1"/>
</dbReference>
<evidence type="ECO:0000313" key="7">
    <source>
        <dbReference type="EMBL" id="PXV64765.1"/>
    </source>
</evidence>
<evidence type="ECO:0000256" key="4">
    <source>
        <dbReference type="ARBA" id="ARBA00022801"/>
    </source>
</evidence>
<comment type="catalytic activity">
    <reaction evidence="1 6">
        <text>The enzyme specifically hydrolyzes (1-&gt;4)-beta-D-galactosidic linkages in type I arabinogalactans.</text>
        <dbReference type="EC" id="3.2.1.89"/>
    </reaction>
</comment>
<organism evidence="7 8">
    <name type="scientific">Dysgonomonas alginatilytica</name>
    <dbReference type="NCBI Taxonomy" id="1605892"/>
    <lineage>
        <taxon>Bacteria</taxon>
        <taxon>Pseudomonadati</taxon>
        <taxon>Bacteroidota</taxon>
        <taxon>Bacteroidia</taxon>
        <taxon>Bacteroidales</taxon>
        <taxon>Dysgonomonadaceae</taxon>
        <taxon>Dysgonomonas</taxon>
    </lineage>
</organism>
<dbReference type="InterPro" id="IPR017853">
    <property type="entry name" value="GH"/>
</dbReference>
<dbReference type="PANTHER" id="PTHR34983">
    <property type="entry name" value="ARABINOGALACTAN ENDO-BETA-1,4-GALACTANASE A"/>
    <property type="match status" value="1"/>
</dbReference>
<keyword evidence="8" id="KW-1185">Reference proteome</keyword>
<proteinExistence type="inferred from homology"/>
<dbReference type="EMBL" id="QICL01000009">
    <property type="protein sequence ID" value="PXV64765.1"/>
    <property type="molecule type" value="Genomic_DNA"/>
</dbReference>
<dbReference type="GO" id="GO:0045490">
    <property type="term" value="P:pectin catabolic process"/>
    <property type="evidence" value="ECO:0007669"/>
    <property type="project" value="TreeGrafter"/>
</dbReference>
<dbReference type="GO" id="GO:0031218">
    <property type="term" value="F:arabinogalactan endo-1,4-beta-galactosidase activity"/>
    <property type="evidence" value="ECO:0007669"/>
    <property type="project" value="UniProtKB-EC"/>
</dbReference>
<evidence type="ECO:0000256" key="3">
    <source>
        <dbReference type="ARBA" id="ARBA00012556"/>
    </source>
</evidence>
<dbReference type="InterPro" id="IPR011683">
    <property type="entry name" value="Glyco_hydro_53"/>
</dbReference>
<dbReference type="PANTHER" id="PTHR34983:SF1">
    <property type="entry name" value="ARABINOGALACTAN ENDO-BETA-1,4-GALACTANASE A"/>
    <property type="match status" value="1"/>
</dbReference>
<sequence length="97" mass="10552">MGALYTWANPSKQTKPSAWTDLSFDNLKKAVAAHTTEVLSTVKSNGITPEWVQVGNETGNGMLWEDGKASENMKGYDAVKATFPNAKVIVHLQNGQE</sequence>
<dbReference type="Pfam" id="PF07745">
    <property type="entry name" value="Glyco_hydro_53"/>
    <property type="match status" value="1"/>
</dbReference>
<dbReference type="SUPFAM" id="SSF51445">
    <property type="entry name" value="(Trans)glycosidases"/>
    <property type="match status" value="1"/>
</dbReference>
<gene>
    <name evidence="7" type="ORF">CLV62_10991</name>
</gene>
<evidence type="ECO:0000256" key="5">
    <source>
        <dbReference type="ARBA" id="ARBA00023295"/>
    </source>
</evidence>
<dbReference type="GO" id="GO:0015926">
    <property type="term" value="F:glucosidase activity"/>
    <property type="evidence" value="ECO:0007669"/>
    <property type="project" value="InterPro"/>
</dbReference>
<keyword evidence="4 6" id="KW-0378">Hydrolase</keyword>
<evidence type="ECO:0000313" key="8">
    <source>
        <dbReference type="Proteomes" id="UP000247973"/>
    </source>
</evidence>
<keyword evidence="5 6" id="KW-0326">Glycosidase</keyword>
<dbReference type="AlphaFoldDB" id="A0A2V3PPG1"/>
<dbReference type="Proteomes" id="UP000247973">
    <property type="component" value="Unassembled WGS sequence"/>
</dbReference>
<evidence type="ECO:0000256" key="1">
    <source>
        <dbReference type="ARBA" id="ARBA00001695"/>
    </source>
</evidence>
<dbReference type="EC" id="3.2.1.89" evidence="3 6"/>
<dbReference type="Gene3D" id="3.20.20.80">
    <property type="entry name" value="Glycosidases"/>
    <property type="match status" value="1"/>
</dbReference>
<accession>A0A2V3PPG1</accession>
<comment type="caution">
    <text evidence="7">The sequence shown here is derived from an EMBL/GenBank/DDBJ whole genome shotgun (WGS) entry which is preliminary data.</text>
</comment>
<evidence type="ECO:0000256" key="2">
    <source>
        <dbReference type="ARBA" id="ARBA00010687"/>
    </source>
</evidence>
<evidence type="ECO:0000256" key="6">
    <source>
        <dbReference type="RuleBase" id="RU361192"/>
    </source>
</evidence>
<protein>
    <recommendedName>
        <fullName evidence="3 6">Arabinogalactan endo-beta-1,4-galactanase</fullName>
        <ecNumber evidence="3 6">3.2.1.89</ecNumber>
    </recommendedName>
</protein>
<name>A0A2V3PPG1_9BACT</name>